<dbReference type="InterPro" id="IPR036047">
    <property type="entry name" value="F-box-like_dom_sf"/>
</dbReference>
<evidence type="ECO:0008006" key="4">
    <source>
        <dbReference type="Google" id="ProtNLM"/>
    </source>
</evidence>
<comment type="caution">
    <text evidence="2">The sequence shown here is derived from an EMBL/GenBank/DDBJ whole genome shotgun (WGS) entry which is preliminary data.</text>
</comment>
<dbReference type="RefSeq" id="XP_036634264.1">
    <property type="nucleotide sequence ID" value="XM_036772791.1"/>
</dbReference>
<dbReference type="InterPro" id="IPR032675">
    <property type="entry name" value="LRR_dom_sf"/>
</dbReference>
<feature type="compositionally biased region" description="Low complexity" evidence="1">
    <location>
        <begin position="163"/>
        <end position="179"/>
    </location>
</feature>
<dbReference type="Proteomes" id="UP000623687">
    <property type="component" value="Unassembled WGS sequence"/>
</dbReference>
<dbReference type="VEuPathDB" id="FungiDB:PC9H_003198"/>
<dbReference type="SMART" id="SM00367">
    <property type="entry name" value="LRR_CC"/>
    <property type="match status" value="7"/>
</dbReference>
<sequence length="984" mass="107417">MENMGQAHGIDKDEQLFDFDPYEGSSTSSDPAPTQVLGERAAADAVWGVSELEWCAEKGKGSTSIPMPARSAAVEHDVFDTAPDGATNRSLDVPSSSLSPPTGSRSHSASVEHVPTEHDDIYSDSEVVGTSKGKGKEREQPPTLPPLDFTPTELGGYDASNWPSTSFSPSSPGPSSYGSGYASLNNTTKAVEQLPSIVATIQPSVAAVASDSPALTRMPSRRRSLSHIPTHPPRSETSRPMSGARLRLGSPKPTGSLARKLFKKRDEAASPVLRNSQIIDSDGVHSGQGNCFIPWYGDFKPSPNSQIISSLSNSLELAIDLDQQKLPLYHTTPRAKGRSNSSPFPISALDLVVPSSNDIFAPIPLIIRNYFDEALPRELKLYIFQALVHLHEEDYSRAVRDGTWSMMKASSSKGRWVGRDRGARELVKLSRVSRLWQSITLDGQLWVDLDLKAFPAMPTSLIKRLAETGGRFIRSVDLAGNGHISSAALISLADSLCLDATPTSPLAYTQLTTVNLQGCSALTTRSLHHLLIRSPSLQKLVLKGLQAVTNMTLEILAVYCRRLTILDVSRCANMDAEGVRSMAKAFVTRGDHLLLKTLRLSGLKYATDNMMAVLGRAAPFLEVLDLSYARQLHNSALEAFVACNDTDTEEELGVKIVTLTAREIGRESTDYNKCRRRVTRLRHLCLSSCILLTDTACANLAHSVPKLEFLELAGICTSLKDDGLVTLLNTTPLIRRLDVEDAVELTDSFLAAITPASPEARASASASAPVVQTGQMLEHIIISSASEMSNTALAALVRNCTRLRVLEADATNISSNVVKEFVRLSQKRHMINAKVVAVDCRAVSESMVRSLTTLTRPRLGWRAHEARRLRFLDARDTRDGVTEELKIGQDECDEERVVIKTFYSWQTVDAVRADREKRRKRQARRTANESGGSFVTDDEDGNSGDATNRTLRWWSPNGTRRGFSSTGPNSPLIGDMANDGCRLM</sequence>
<name>A0A8H7A5E2_PLEOS</name>
<proteinExistence type="predicted"/>
<dbReference type="InterPro" id="IPR006553">
    <property type="entry name" value="Leu-rich_rpt_Cys-con_subtyp"/>
</dbReference>
<dbReference type="SUPFAM" id="SSF52047">
    <property type="entry name" value="RNI-like"/>
    <property type="match status" value="1"/>
</dbReference>
<feature type="compositionally biased region" description="Low complexity" evidence="1">
    <location>
        <begin position="94"/>
        <end position="108"/>
    </location>
</feature>
<feature type="compositionally biased region" description="Polar residues" evidence="1">
    <location>
        <begin position="944"/>
        <end position="969"/>
    </location>
</feature>
<protein>
    <recommendedName>
        <fullName evidence="4">F-box domain-containing protein</fullName>
    </recommendedName>
</protein>
<dbReference type="EMBL" id="JACETU010000002">
    <property type="protein sequence ID" value="KAF7436365.1"/>
    <property type="molecule type" value="Genomic_DNA"/>
</dbReference>
<dbReference type="GO" id="GO:0019005">
    <property type="term" value="C:SCF ubiquitin ligase complex"/>
    <property type="evidence" value="ECO:0007669"/>
    <property type="project" value="TreeGrafter"/>
</dbReference>
<dbReference type="GO" id="GO:0031146">
    <property type="term" value="P:SCF-dependent proteasomal ubiquitin-dependent protein catabolic process"/>
    <property type="evidence" value="ECO:0007669"/>
    <property type="project" value="TreeGrafter"/>
</dbReference>
<accession>A0A8H7A5E2</accession>
<dbReference type="AlphaFoldDB" id="A0A8H7A5E2"/>
<gene>
    <name evidence="2" type="ORF">PC9H_003198</name>
</gene>
<dbReference type="OrthoDB" id="550575at2759"/>
<feature type="region of interest" description="Disordered" evidence="1">
    <location>
        <begin position="59"/>
        <end position="179"/>
    </location>
</feature>
<dbReference type="PANTHER" id="PTHR13318">
    <property type="entry name" value="PARTNER OF PAIRED, ISOFORM B-RELATED"/>
    <property type="match status" value="1"/>
</dbReference>
<evidence type="ECO:0000313" key="2">
    <source>
        <dbReference type="EMBL" id="KAF7436365.1"/>
    </source>
</evidence>
<dbReference type="GeneID" id="59373016"/>
<dbReference type="Gene3D" id="3.80.10.10">
    <property type="entry name" value="Ribonuclease Inhibitor"/>
    <property type="match status" value="2"/>
</dbReference>
<feature type="region of interest" description="Disordered" evidence="1">
    <location>
        <begin position="1"/>
        <end position="41"/>
    </location>
</feature>
<evidence type="ECO:0000256" key="1">
    <source>
        <dbReference type="SAM" id="MobiDB-lite"/>
    </source>
</evidence>
<dbReference type="SUPFAM" id="SSF81383">
    <property type="entry name" value="F-box domain"/>
    <property type="match status" value="1"/>
</dbReference>
<keyword evidence="3" id="KW-1185">Reference proteome</keyword>
<feature type="region of interest" description="Disordered" evidence="1">
    <location>
        <begin position="914"/>
        <end position="984"/>
    </location>
</feature>
<feature type="region of interest" description="Disordered" evidence="1">
    <location>
        <begin position="206"/>
        <end position="256"/>
    </location>
</feature>
<organism evidence="2 3">
    <name type="scientific">Pleurotus ostreatus</name>
    <name type="common">Oyster mushroom</name>
    <name type="synonym">White-rot fungus</name>
    <dbReference type="NCBI Taxonomy" id="5322"/>
    <lineage>
        <taxon>Eukaryota</taxon>
        <taxon>Fungi</taxon>
        <taxon>Dikarya</taxon>
        <taxon>Basidiomycota</taxon>
        <taxon>Agaricomycotina</taxon>
        <taxon>Agaricomycetes</taxon>
        <taxon>Agaricomycetidae</taxon>
        <taxon>Agaricales</taxon>
        <taxon>Pleurotineae</taxon>
        <taxon>Pleurotaceae</taxon>
        <taxon>Pleurotus</taxon>
    </lineage>
</organism>
<evidence type="ECO:0000313" key="3">
    <source>
        <dbReference type="Proteomes" id="UP000623687"/>
    </source>
</evidence>
<reference evidence="2" key="1">
    <citation type="submission" date="2019-07" db="EMBL/GenBank/DDBJ databases">
        <authorList>
            <person name="Palmer J.M."/>
        </authorList>
    </citation>
    <scope>NUCLEOTIDE SEQUENCE</scope>
    <source>
        <strain evidence="2">PC9</strain>
    </source>
</reference>